<dbReference type="AlphaFoldDB" id="A0A839QIF2"/>
<reference evidence="3 4" key="1">
    <citation type="submission" date="2020-08" db="EMBL/GenBank/DDBJ databases">
        <title>Sequencing the genomes of 1000 actinobacteria strains.</title>
        <authorList>
            <person name="Klenk H.-P."/>
        </authorList>
    </citation>
    <scope>NUCLEOTIDE SEQUENCE [LARGE SCALE GENOMIC DNA]</scope>
    <source>
        <strain evidence="3 4">DSM 22826</strain>
    </source>
</reference>
<protein>
    <recommendedName>
        <fullName evidence="2">SseB protein N-terminal domain-containing protein</fullName>
    </recommendedName>
</protein>
<evidence type="ECO:0000259" key="2">
    <source>
        <dbReference type="Pfam" id="PF07179"/>
    </source>
</evidence>
<dbReference type="InterPro" id="IPR009839">
    <property type="entry name" value="SseB_N"/>
</dbReference>
<sequence>MNENAQLPATGPGPADIPDFGAKASGTDWDKPQTHLEVVLQAGQDDPQLTGAVISTFLGSEVLFLSREQVAEDSTNVQPLLLQNAAGDPVIALFTHAARIPATYLEEAAYAVRVPGAAVIDTLEGAGLVINPGHELGFEIGAEGVAAIRRDFNADGTLRDAAPQA</sequence>
<name>A0A839QIF2_9MICC</name>
<dbReference type="Proteomes" id="UP000523000">
    <property type="component" value="Unassembled WGS sequence"/>
</dbReference>
<dbReference type="Pfam" id="PF07179">
    <property type="entry name" value="SseB"/>
    <property type="match status" value="1"/>
</dbReference>
<accession>A0A839QIF2</accession>
<evidence type="ECO:0000256" key="1">
    <source>
        <dbReference type="SAM" id="MobiDB-lite"/>
    </source>
</evidence>
<comment type="caution">
    <text evidence="3">The sequence shown here is derived from an EMBL/GenBank/DDBJ whole genome shotgun (WGS) entry which is preliminary data.</text>
</comment>
<organism evidence="3 4">
    <name type="scientific">Paeniglutamicibacter cryotolerans</name>
    <dbReference type="NCBI Taxonomy" id="670079"/>
    <lineage>
        <taxon>Bacteria</taxon>
        <taxon>Bacillati</taxon>
        <taxon>Actinomycetota</taxon>
        <taxon>Actinomycetes</taxon>
        <taxon>Micrococcales</taxon>
        <taxon>Micrococcaceae</taxon>
        <taxon>Paeniglutamicibacter</taxon>
    </lineage>
</organism>
<gene>
    <name evidence="3" type="ORF">E9229_000496</name>
</gene>
<feature type="domain" description="SseB protein N-terminal" evidence="2">
    <location>
        <begin position="39"/>
        <end position="147"/>
    </location>
</feature>
<proteinExistence type="predicted"/>
<dbReference type="RefSeq" id="WP_183509682.1">
    <property type="nucleotide sequence ID" value="NZ_BAABGK010000031.1"/>
</dbReference>
<evidence type="ECO:0000313" key="3">
    <source>
        <dbReference type="EMBL" id="MBB2994305.1"/>
    </source>
</evidence>
<dbReference type="EMBL" id="JACHVS010000001">
    <property type="protein sequence ID" value="MBB2994305.1"/>
    <property type="molecule type" value="Genomic_DNA"/>
</dbReference>
<keyword evidence="4" id="KW-1185">Reference proteome</keyword>
<evidence type="ECO:0000313" key="4">
    <source>
        <dbReference type="Proteomes" id="UP000523000"/>
    </source>
</evidence>
<feature type="region of interest" description="Disordered" evidence="1">
    <location>
        <begin position="1"/>
        <end position="25"/>
    </location>
</feature>